<dbReference type="KEGG" id="htu:Htur_5075"/>
<dbReference type="AlphaFoldDB" id="D2S3L5"/>
<evidence type="ECO:0000313" key="2">
    <source>
        <dbReference type="Proteomes" id="UP000001903"/>
    </source>
</evidence>
<organism evidence="1 2">
    <name type="scientific">Haloterrigena turkmenica (strain ATCC 51198 / DSM 5511 / JCM 9101 / NCIMB 13204 / VKM B-1734 / 4k)</name>
    <name type="common">Halococcus turkmenicus</name>
    <dbReference type="NCBI Taxonomy" id="543526"/>
    <lineage>
        <taxon>Archaea</taxon>
        <taxon>Methanobacteriati</taxon>
        <taxon>Methanobacteriota</taxon>
        <taxon>Stenosarchaea group</taxon>
        <taxon>Halobacteria</taxon>
        <taxon>Halobacteriales</taxon>
        <taxon>Natrialbaceae</taxon>
        <taxon>Haloterrigena</taxon>
    </lineage>
</organism>
<geneLocation type="plasmid" evidence="1 2">
    <name>pHTUR05</name>
</geneLocation>
<gene>
    <name evidence="1" type="ordered locus">Htur_5075</name>
</gene>
<keyword evidence="2" id="KW-1185">Reference proteome</keyword>
<reference evidence="1 2" key="1">
    <citation type="journal article" date="2010" name="Stand. Genomic Sci.">
        <title>Complete genome sequence of Haloterrigena turkmenica type strain (4k).</title>
        <authorList>
            <person name="Saunders E."/>
            <person name="Tindall B.J."/>
            <person name="Fahnrich R."/>
            <person name="Lapidus A."/>
            <person name="Copeland A."/>
            <person name="Del Rio T.G."/>
            <person name="Lucas S."/>
            <person name="Chen F."/>
            <person name="Tice H."/>
            <person name="Cheng J.F."/>
            <person name="Han C."/>
            <person name="Detter J.C."/>
            <person name="Bruce D."/>
            <person name="Goodwin L."/>
            <person name="Chain P."/>
            <person name="Pitluck S."/>
            <person name="Pati A."/>
            <person name="Ivanova N."/>
            <person name="Mavromatis K."/>
            <person name="Chen A."/>
            <person name="Palaniappan K."/>
            <person name="Land M."/>
            <person name="Hauser L."/>
            <person name="Chang Y.J."/>
            <person name="Jeffries C.D."/>
            <person name="Brettin T."/>
            <person name="Rohde M."/>
            <person name="Goker M."/>
            <person name="Bristow J."/>
            <person name="Eisen J.A."/>
            <person name="Markowitz V."/>
            <person name="Hugenholtz P."/>
            <person name="Klenk H.P."/>
            <person name="Kyrpides N.C."/>
        </authorList>
    </citation>
    <scope>NUCLEOTIDE SEQUENCE [LARGE SCALE GENOMIC DNA]</scope>
    <source>
        <strain evidence="2">ATCC 51198 / DSM 5511 / JCM 9101 / NCIMB 13204 / VKM B-1734 / 4k</strain>
    </source>
</reference>
<keyword evidence="1" id="KW-0614">Plasmid</keyword>
<evidence type="ECO:0000313" key="1">
    <source>
        <dbReference type="EMBL" id="ADB63962.1"/>
    </source>
</evidence>
<dbReference type="HOGENOM" id="CLU_3353874_0_0_2"/>
<accession>D2S3L5</accession>
<name>D2S3L5_HALTV</name>
<protein>
    <submittedName>
        <fullName evidence="1">Uncharacterized protein</fullName>
    </submittedName>
</protein>
<proteinExistence type="predicted"/>
<dbReference type="Proteomes" id="UP000001903">
    <property type="component" value="Plasmid pHTUR05"/>
</dbReference>
<sequence>MQVETKTTTCPHCGAAVSLTLAGFQGNRCPYCEVAL</sequence>
<dbReference type="EMBL" id="CP001865">
    <property type="protein sequence ID" value="ADB63962.1"/>
    <property type="molecule type" value="Genomic_DNA"/>
</dbReference>